<accession>A0AAE8MCV6</accession>
<evidence type="ECO:0000313" key="6">
    <source>
        <dbReference type="Proteomes" id="UP001187734"/>
    </source>
</evidence>
<evidence type="ECO:0000259" key="4">
    <source>
        <dbReference type="PROSITE" id="PS50878"/>
    </source>
</evidence>
<dbReference type="Pfam" id="PF00078">
    <property type="entry name" value="RVT_1"/>
    <property type="match status" value="1"/>
</dbReference>
<feature type="compositionally biased region" description="Basic and acidic residues" evidence="3">
    <location>
        <begin position="13"/>
        <end position="26"/>
    </location>
</feature>
<reference evidence="5" key="1">
    <citation type="submission" date="2018-03" db="EMBL/GenBank/DDBJ databases">
        <authorList>
            <person name="Guldener U."/>
        </authorList>
    </citation>
    <scope>NUCLEOTIDE SEQUENCE</scope>
</reference>
<dbReference type="SUPFAM" id="SSF56672">
    <property type="entry name" value="DNA/RNA polymerases"/>
    <property type="match status" value="1"/>
</dbReference>
<dbReference type="InterPro" id="IPR005135">
    <property type="entry name" value="Endo/exonuclease/phosphatase"/>
</dbReference>
<dbReference type="GO" id="GO:0005739">
    <property type="term" value="C:mitochondrion"/>
    <property type="evidence" value="ECO:0007669"/>
    <property type="project" value="UniProtKB-SubCell"/>
</dbReference>
<protein>
    <recommendedName>
        <fullName evidence="4">Reverse transcriptase domain-containing protein</fullName>
    </recommendedName>
</protein>
<dbReference type="CDD" id="cd01650">
    <property type="entry name" value="RT_nLTR_like"/>
    <property type="match status" value="1"/>
</dbReference>
<feature type="domain" description="Reverse transcriptase" evidence="4">
    <location>
        <begin position="565"/>
        <end position="857"/>
    </location>
</feature>
<dbReference type="PANTHER" id="PTHR33481">
    <property type="entry name" value="REVERSE TRANSCRIPTASE"/>
    <property type="match status" value="1"/>
</dbReference>
<comment type="subcellular location">
    <subcellularLocation>
        <location evidence="1">Mitochondrion</location>
    </subcellularLocation>
</comment>
<dbReference type="PANTHER" id="PTHR33481:SF1">
    <property type="entry name" value="ENDONUCLEASE_EXONUCLEASE_PHOSPHATASE DOMAIN-CONTAINING PROTEIN-RELATED"/>
    <property type="match status" value="1"/>
</dbReference>
<proteinExistence type="predicted"/>
<evidence type="ECO:0000313" key="5">
    <source>
        <dbReference type="EMBL" id="SPJ79817.1"/>
    </source>
</evidence>
<evidence type="ECO:0000256" key="1">
    <source>
        <dbReference type="ARBA" id="ARBA00004173"/>
    </source>
</evidence>
<keyword evidence="2" id="KW-0496">Mitochondrion</keyword>
<gene>
    <name evidence="5" type="ORF">FTOL_08208</name>
</gene>
<dbReference type="GO" id="GO:0003824">
    <property type="term" value="F:catalytic activity"/>
    <property type="evidence" value="ECO:0007669"/>
    <property type="project" value="InterPro"/>
</dbReference>
<dbReference type="InterPro" id="IPR000477">
    <property type="entry name" value="RT_dom"/>
</dbReference>
<dbReference type="InterPro" id="IPR036691">
    <property type="entry name" value="Endo/exonu/phosph_ase_sf"/>
</dbReference>
<comment type="caution">
    <text evidence="5">The sequence shown here is derived from an EMBL/GenBank/DDBJ whole genome shotgun (WGS) entry which is preliminary data.</text>
</comment>
<dbReference type="Gene3D" id="3.60.10.10">
    <property type="entry name" value="Endonuclease/exonuclease/phosphatase"/>
    <property type="match status" value="1"/>
</dbReference>
<organism evidence="5 6">
    <name type="scientific">Fusarium torulosum</name>
    <dbReference type="NCBI Taxonomy" id="33205"/>
    <lineage>
        <taxon>Eukaryota</taxon>
        <taxon>Fungi</taxon>
        <taxon>Dikarya</taxon>
        <taxon>Ascomycota</taxon>
        <taxon>Pezizomycotina</taxon>
        <taxon>Sordariomycetes</taxon>
        <taxon>Hypocreomycetidae</taxon>
        <taxon>Hypocreales</taxon>
        <taxon>Nectriaceae</taxon>
        <taxon>Fusarium</taxon>
    </lineage>
</organism>
<dbReference type="Pfam" id="PF14529">
    <property type="entry name" value="Exo_endo_phos_2"/>
    <property type="match status" value="1"/>
</dbReference>
<name>A0AAE8MCV6_9HYPO</name>
<dbReference type="EMBL" id="ONZP01000283">
    <property type="protein sequence ID" value="SPJ79817.1"/>
    <property type="molecule type" value="Genomic_DNA"/>
</dbReference>
<evidence type="ECO:0000256" key="3">
    <source>
        <dbReference type="SAM" id="MobiDB-lite"/>
    </source>
</evidence>
<dbReference type="Proteomes" id="UP001187734">
    <property type="component" value="Unassembled WGS sequence"/>
</dbReference>
<dbReference type="PROSITE" id="PS50878">
    <property type="entry name" value="RT_POL"/>
    <property type="match status" value="1"/>
</dbReference>
<dbReference type="InterPro" id="IPR043502">
    <property type="entry name" value="DNA/RNA_pol_sf"/>
</dbReference>
<dbReference type="SUPFAM" id="SSF56219">
    <property type="entry name" value="DNase I-like"/>
    <property type="match status" value="1"/>
</dbReference>
<evidence type="ECO:0000256" key="2">
    <source>
        <dbReference type="ARBA" id="ARBA00023128"/>
    </source>
</evidence>
<feature type="region of interest" description="Disordered" evidence="3">
    <location>
        <begin position="1"/>
        <end position="26"/>
    </location>
</feature>
<keyword evidence="6" id="KW-1185">Reference proteome</keyword>
<feature type="region of interest" description="Disordered" evidence="3">
    <location>
        <begin position="80"/>
        <end position="133"/>
    </location>
</feature>
<sequence length="1286" mass="144583">MRKKPAPKLAVKATREARRQHDQKVKERKLLESEQLVIDQANFKGSHSREAKFLQFQGKTTWREPDIIVLCDASSRAPWRDPGPYHLEMKPCRPLVETDNPDDPNRQRGQQQKPRGRKPKDASSTVPPTNDAPVDMTRVGFLIHKSISRDRWNVQWHGGVNQGMVATLHLMTAIGEVRIHSIYNPNQPGMTMNIPDMAEKTTASGRDIIMGDFNLHHPSWSGPLFRADKPTAQAALLAKKMLDAGMRLKTTPGTETFTAGEGKSATRSCIDLTFVSPSLNDSCQSCEVYKRNPWPNNDHRPIRTIFNIEPVRDTRLYYQFNETDGKHFNNVVASGLPPLDELKAHKLNETEAAELTQNICSSLKTAIDKTVPTKLACTPPISRPMDPKARDLVEGDGIASGQSETIPDKANCRTIRRREERAEKKTKANTNRDARHQVGLSTNGKWEAMKRGERRSQPRIAKDMPNLKGQDNKIYVKENEKHQVLFKALWGGTDKLQNMKTVPFPDLEPSRKEHAMKKSLEEKEVKQIINSLSRGKASGHDGIPNEALKLARDTLVPYLTILFRACLELGYYPDAFKSALTIIIPKPDKESYEEAKSWRPIALLSSIGKLLDKILTSRLKKVALDNLLIPENQYGLPGRSTTQGLNSLLNIVHRHWSRKKNRRLNRACQKVTMMGLDIAGAFDNVDRQKLLQTLADKGLPEWYLRIMQSFLSDRFITLRLPQSTSDPARINIGIPQGSPISSLLFLFFVAPLLEMLSKKRVSGVWFRAFAYVDDTYLVVASQSYEQNCKALKSLHDGIMEWSEKTGLTFSAKKYSIMHFNNPREKANDSRLLPDIEGVAGNLDCFKEGKVKVLGVVLDSKLTFEAHVDDIGKKFNKKLRHLRFATSRKLGLKTQQMRDIYTSGIRPIATYACDAWYLSSPTQKLSHSLKTQVNRLDSIQYRALKPVTAYFGKPSQEAIQKEFNIPNISIYLHQRALSARALSLGILQQHPYVPKVTVGGPLRQHNALASEKLDQEAQCLATRAAARLLAKKKGNQDKFLAAWSVRKKRKDAINAQASEEADERSAKIWDKYRRKRAIRRPSKHRPAILKEEWGPQSLEYYKDMSRAESTLLLELRTERIGLNGPLNEMKARRPFVSSVPEATSTASIAETATATASASTAMTATASTIETANGSTAKTATATACVTKSTVSSLSKDATTAASSDEIIPAECPCGHRKQTVYHMFFHCPDLHTARQQLVDRIGELNWNTLLTEHAKTATQWAMAHFPLAQYDYLREDSPFYNQNAGA</sequence>